<protein>
    <recommendedName>
        <fullName evidence="4">Competence protein</fullName>
    </recommendedName>
</protein>
<proteinExistence type="predicted"/>
<dbReference type="OrthoDB" id="1144182at2"/>
<keyword evidence="1" id="KW-0812">Transmembrane</keyword>
<feature type="transmembrane region" description="Helical" evidence="1">
    <location>
        <begin position="76"/>
        <end position="95"/>
    </location>
</feature>
<name>A0A1H6M044_9FLAO</name>
<reference evidence="2 3" key="1">
    <citation type="submission" date="2016-10" db="EMBL/GenBank/DDBJ databases">
        <authorList>
            <person name="de Groot N.N."/>
        </authorList>
    </citation>
    <scope>NUCLEOTIDE SEQUENCE [LARGE SCALE GENOMIC DNA]</scope>
    <source>
        <strain evidence="2 3">CGMCC 1.10825</strain>
    </source>
</reference>
<dbReference type="Proteomes" id="UP000199634">
    <property type="component" value="Unassembled WGS sequence"/>
</dbReference>
<evidence type="ECO:0000256" key="1">
    <source>
        <dbReference type="SAM" id="Phobius"/>
    </source>
</evidence>
<sequence>MAFNEEVKQHLQDMKSEAKVFLDANIDYYSLLGFKIVSKATGFILKIFAISLLAALSLLFLSFAAAFALGKVLDNNTYGFLIIGGFYIILAIIIYNMRRIIIDIPVLKKFSKIFFD</sequence>
<dbReference type="STRING" id="1159016.SAMN02927937_02059"/>
<feature type="transmembrane region" description="Helical" evidence="1">
    <location>
        <begin position="43"/>
        <end position="70"/>
    </location>
</feature>
<dbReference type="RefSeq" id="WP_091100098.1">
    <property type="nucleotide sequence ID" value="NZ_FNXE01000029.1"/>
</dbReference>
<keyword evidence="1" id="KW-0472">Membrane</keyword>
<keyword evidence="3" id="KW-1185">Reference proteome</keyword>
<dbReference type="AlphaFoldDB" id="A0A1H6M044"/>
<gene>
    <name evidence="2" type="ORF">SAMN02927937_02059</name>
</gene>
<evidence type="ECO:0000313" key="2">
    <source>
        <dbReference type="EMBL" id="SEH90738.1"/>
    </source>
</evidence>
<dbReference type="EMBL" id="FNXE01000029">
    <property type="protein sequence ID" value="SEH90738.1"/>
    <property type="molecule type" value="Genomic_DNA"/>
</dbReference>
<evidence type="ECO:0008006" key="4">
    <source>
        <dbReference type="Google" id="ProtNLM"/>
    </source>
</evidence>
<keyword evidence="1" id="KW-1133">Transmembrane helix</keyword>
<organism evidence="2 3">
    <name type="scientific">Paenimyroides marinum</name>
    <dbReference type="NCBI Taxonomy" id="1159016"/>
    <lineage>
        <taxon>Bacteria</taxon>
        <taxon>Pseudomonadati</taxon>
        <taxon>Bacteroidota</taxon>
        <taxon>Flavobacteriia</taxon>
        <taxon>Flavobacteriales</taxon>
        <taxon>Flavobacteriaceae</taxon>
        <taxon>Paenimyroides</taxon>
    </lineage>
</organism>
<evidence type="ECO:0000313" key="3">
    <source>
        <dbReference type="Proteomes" id="UP000199634"/>
    </source>
</evidence>
<accession>A0A1H6M044</accession>